<organism evidence="1 2">
    <name type="scientific">Desulfofarcimen acetoxidans (strain ATCC 49208 / DSM 771 / KCTC 5769 / VKM B-1644 / 5575)</name>
    <name type="common">Desulfotomaculum acetoxidans</name>
    <dbReference type="NCBI Taxonomy" id="485916"/>
    <lineage>
        <taxon>Bacteria</taxon>
        <taxon>Bacillati</taxon>
        <taxon>Bacillota</taxon>
        <taxon>Clostridia</taxon>
        <taxon>Eubacteriales</taxon>
        <taxon>Peptococcaceae</taxon>
        <taxon>Desulfofarcimen</taxon>
    </lineage>
</organism>
<dbReference type="HOGENOM" id="CLU_151350_1_0_9"/>
<dbReference type="KEGG" id="dae:Dtox_3705"/>
<accession>C8VWP9</accession>
<dbReference type="OrthoDB" id="2082146at2"/>
<keyword evidence="2" id="KW-1185">Reference proteome</keyword>
<proteinExistence type="predicted"/>
<name>C8VWP9_DESAS</name>
<protein>
    <submittedName>
        <fullName evidence="1">Phage protein</fullName>
    </submittedName>
</protein>
<dbReference type="RefSeq" id="WP_015759099.1">
    <property type="nucleotide sequence ID" value="NC_013216.1"/>
</dbReference>
<dbReference type="Gene3D" id="1.10.10.60">
    <property type="entry name" value="Homeodomain-like"/>
    <property type="match status" value="1"/>
</dbReference>
<reference evidence="1 2" key="1">
    <citation type="journal article" date="2009" name="Stand. Genomic Sci.">
        <title>Complete genome sequence of Desulfotomaculum acetoxidans type strain (5575).</title>
        <authorList>
            <person name="Spring S."/>
            <person name="Lapidus A."/>
            <person name="Schroder M."/>
            <person name="Gleim D."/>
            <person name="Sims D."/>
            <person name="Meincke L."/>
            <person name="Glavina Del Rio T."/>
            <person name="Tice H."/>
            <person name="Copeland A."/>
            <person name="Cheng J.F."/>
            <person name="Lucas S."/>
            <person name="Chen F."/>
            <person name="Nolan M."/>
            <person name="Bruce D."/>
            <person name="Goodwin L."/>
            <person name="Pitluck S."/>
            <person name="Ivanova N."/>
            <person name="Mavromatis K."/>
            <person name="Mikhailova N."/>
            <person name="Pati A."/>
            <person name="Chen A."/>
            <person name="Palaniappan K."/>
            <person name="Land M."/>
            <person name="Hauser L."/>
            <person name="Chang Y.J."/>
            <person name="Jeffries C.D."/>
            <person name="Chain P."/>
            <person name="Saunders E."/>
            <person name="Brettin T."/>
            <person name="Detter J.C."/>
            <person name="Goker M."/>
            <person name="Bristow J."/>
            <person name="Eisen J.A."/>
            <person name="Markowitz V."/>
            <person name="Hugenholtz P."/>
            <person name="Kyrpides N.C."/>
            <person name="Klenk H.P."/>
            <person name="Han C."/>
        </authorList>
    </citation>
    <scope>NUCLEOTIDE SEQUENCE [LARGE SCALE GENOMIC DNA]</scope>
    <source>
        <strain evidence="2">ATCC 49208 / DSM 771 / VKM B-1644</strain>
    </source>
</reference>
<evidence type="ECO:0000313" key="1">
    <source>
        <dbReference type="EMBL" id="ACV64413.1"/>
    </source>
</evidence>
<dbReference type="EMBL" id="CP001720">
    <property type="protein sequence ID" value="ACV64413.1"/>
    <property type="molecule type" value="Genomic_DNA"/>
</dbReference>
<gene>
    <name evidence="1" type="ordered locus">Dtox_3705</name>
</gene>
<sequence length="130" mass="14241">MKGHGEKLTRKMELAVAALLTAPTIGLAAQKVGISEITLWRWLQTEEFKGRYAEAKRQAVGQAIARLQQSTVKAVDALEEIVSDVDAKDTARVAAAKIILETALRGIEIEDLAARVELLEKLAKDKDMVM</sequence>
<dbReference type="STRING" id="485916.Dtox_3705"/>
<evidence type="ECO:0000313" key="2">
    <source>
        <dbReference type="Proteomes" id="UP000002217"/>
    </source>
</evidence>
<dbReference type="Proteomes" id="UP000002217">
    <property type="component" value="Chromosome"/>
</dbReference>
<dbReference type="AlphaFoldDB" id="C8VWP9"/>
<dbReference type="eggNOG" id="ENOG5033290">
    <property type="taxonomic scope" value="Bacteria"/>
</dbReference>